<evidence type="ECO:0000259" key="2">
    <source>
        <dbReference type="Pfam" id="PF01337"/>
    </source>
</evidence>
<dbReference type="Proteomes" id="UP000318416">
    <property type="component" value="Unassembled WGS sequence"/>
</dbReference>
<gene>
    <name evidence="3" type="ORF">FB465_1839</name>
</gene>
<dbReference type="AlphaFoldDB" id="A0A561EMJ7"/>
<feature type="domain" description="Barstar (barnase inhibitor)" evidence="2">
    <location>
        <begin position="15"/>
        <end position="78"/>
    </location>
</feature>
<dbReference type="SUPFAM" id="SSF52038">
    <property type="entry name" value="Barstar-related"/>
    <property type="match status" value="1"/>
</dbReference>
<dbReference type="EMBL" id="VIVR01000001">
    <property type="protein sequence ID" value="TWE16846.1"/>
    <property type="molecule type" value="Genomic_DNA"/>
</dbReference>
<dbReference type="Pfam" id="PF01337">
    <property type="entry name" value="Barstar"/>
    <property type="match status" value="1"/>
</dbReference>
<dbReference type="RefSeq" id="WP_145789276.1">
    <property type="nucleotide sequence ID" value="NZ_BAAABR010000036.1"/>
</dbReference>
<dbReference type="InterPro" id="IPR000468">
    <property type="entry name" value="Barstar"/>
</dbReference>
<name>A0A561EMJ7_9ACTN</name>
<protein>
    <submittedName>
        <fullName evidence="3">RNAse (Barnase) inhibitor barstar</fullName>
    </submittedName>
</protein>
<evidence type="ECO:0000313" key="3">
    <source>
        <dbReference type="EMBL" id="TWE16846.1"/>
    </source>
</evidence>
<sequence length="108" mass="11913">MPATPPQDPPPPEYHLHSNAITDERSFYAALGEAVQAPNGYYGSNLDALADCLRGGFGPEPPFTLVWHDSASARRHLTRRMLTDGREHSYFDAILEVLHEGGVTVVLR</sequence>
<comment type="caution">
    <text evidence="3">The sequence shown here is derived from an EMBL/GenBank/DDBJ whole genome shotgun (WGS) entry which is preliminary data.</text>
</comment>
<dbReference type="Gene3D" id="3.30.370.10">
    <property type="entry name" value="Barstar-like"/>
    <property type="match status" value="1"/>
</dbReference>
<accession>A0A561EMJ7</accession>
<proteinExistence type="inferred from homology"/>
<reference evidence="3 4" key="1">
    <citation type="submission" date="2019-06" db="EMBL/GenBank/DDBJ databases">
        <title>Sequencing the genomes of 1000 actinobacteria strains.</title>
        <authorList>
            <person name="Klenk H.-P."/>
        </authorList>
    </citation>
    <scope>NUCLEOTIDE SEQUENCE [LARGE SCALE GENOMIC DNA]</scope>
    <source>
        <strain evidence="3 4">DSM 41649</strain>
    </source>
</reference>
<dbReference type="InterPro" id="IPR035905">
    <property type="entry name" value="Barstar-like_sf"/>
</dbReference>
<dbReference type="OrthoDB" id="8859549at2"/>
<evidence type="ECO:0000256" key="1">
    <source>
        <dbReference type="ARBA" id="ARBA00006845"/>
    </source>
</evidence>
<keyword evidence="4" id="KW-1185">Reference proteome</keyword>
<organism evidence="3 4">
    <name type="scientific">Kitasatospora atroaurantiaca</name>
    <dbReference type="NCBI Taxonomy" id="285545"/>
    <lineage>
        <taxon>Bacteria</taxon>
        <taxon>Bacillati</taxon>
        <taxon>Actinomycetota</taxon>
        <taxon>Actinomycetes</taxon>
        <taxon>Kitasatosporales</taxon>
        <taxon>Streptomycetaceae</taxon>
        <taxon>Kitasatospora</taxon>
    </lineage>
</organism>
<evidence type="ECO:0000313" key="4">
    <source>
        <dbReference type="Proteomes" id="UP000318416"/>
    </source>
</evidence>
<comment type="similarity">
    <text evidence="1">Belongs to the barstar family.</text>
</comment>